<dbReference type="OrthoDB" id="272778at2759"/>
<feature type="compositionally biased region" description="Pro residues" evidence="5">
    <location>
        <begin position="339"/>
        <end position="350"/>
    </location>
</feature>
<reference evidence="7 8" key="1">
    <citation type="submission" date="2019-05" db="EMBL/GenBank/DDBJ databases">
        <title>Sporisorium graminicola CBS 10092 draft sequencing and annotation.</title>
        <authorList>
            <person name="Solano-Gonzalez S."/>
            <person name="Caddick M.X."/>
            <person name="Darby A."/>
        </authorList>
    </citation>
    <scope>NUCLEOTIDE SEQUENCE [LARGE SCALE GENOMIC DNA]</scope>
    <source>
        <strain evidence="7 8">CBS 10092</strain>
    </source>
</reference>
<dbReference type="SUPFAM" id="SSF144091">
    <property type="entry name" value="Rhomboid-like"/>
    <property type="match status" value="1"/>
</dbReference>
<feature type="region of interest" description="Disordered" evidence="5">
    <location>
        <begin position="305"/>
        <end position="367"/>
    </location>
</feature>
<proteinExistence type="predicted"/>
<dbReference type="AlphaFoldDB" id="A0A4U7KWG2"/>
<dbReference type="Gene3D" id="1.20.1540.10">
    <property type="entry name" value="Rhomboid-like"/>
    <property type="match status" value="1"/>
</dbReference>
<evidence type="ECO:0000256" key="4">
    <source>
        <dbReference type="ARBA" id="ARBA00023136"/>
    </source>
</evidence>
<dbReference type="KEGG" id="sgra:EX895_002204"/>
<evidence type="ECO:0000313" key="8">
    <source>
        <dbReference type="Proteomes" id="UP000306050"/>
    </source>
</evidence>
<dbReference type="Proteomes" id="UP000306050">
    <property type="component" value="Chromosome SGRAM_13"/>
</dbReference>
<feature type="transmembrane region" description="Helical" evidence="6">
    <location>
        <begin position="87"/>
        <end position="113"/>
    </location>
</feature>
<protein>
    <submittedName>
        <fullName evidence="7">Uncharacterized protein</fullName>
    </submittedName>
</protein>
<name>A0A4U7KWG2_9BASI</name>
<evidence type="ECO:0000256" key="5">
    <source>
        <dbReference type="SAM" id="MobiDB-lite"/>
    </source>
</evidence>
<feature type="transmembrane region" description="Helical" evidence="6">
    <location>
        <begin position="56"/>
        <end position="75"/>
    </location>
</feature>
<keyword evidence="8" id="KW-1185">Reference proteome</keyword>
<feature type="transmembrane region" description="Helical" evidence="6">
    <location>
        <begin position="12"/>
        <end position="30"/>
    </location>
</feature>
<dbReference type="GO" id="GO:0016020">
    <property type="term" value="C:membrane"/>
    <property type="evidence" value="ECO:0007669"/>
    <property type="project" value="UniProtKB-SubCell"/>
</dbReference>
<dbReference type="GeneID" id="40725099"/>
<gene>
    <name evidence="7" type="ORF">EX895_002204</name>
</gene>
<evidence type="ECO:0000256" key="1">
    <source>
        <dbReference type="ARBA" id="ARBA00004141"/>
    </source>
</evidence>
<dbReference type="PANTHER" id="PTHR43066:SF21">
    <property type="entry name" value="UBIQUITIN-ASSOCIATED DOMAIN-CONTAINING PROTEIN 2"/>
    <property type="match status" value="1"/>
</dbReference>
<evidence type="ECO:0000256" key="2">
    <source>
        <dbReference type="ARBA" id="ARBA00022692"/>
    </source>
</evidence>
<organism evidence="7 8">
    <name type="scientific">Sporisorium graminicola</name>
    <dbReference type="NCBI Taxonomy" id="280036"/>
    <lineage>
        <taxon>Eukaryota</taxon>
        <taxon>Fungi</taxon>
        <taxon>Dikarya</taxon>
        <taxon>Basidiomycota</taxon>
        <taxon>Ustilaginomycotina</taxon>
        <taxon>Ustilaginomycetes</taxon>
        <taxon>Ustilaginales</taxon>
        <taxon>Ustilaginaceae</taxon>
        <taxon>Sporisorium</taxon>
    </lineage>
</organism>
<keyword evidence="3 6" id="KW-1133">Transmembrane helix</keyword>
<comment type="caution">
    <text evidence="7">The sequence shown here is derived from an EMBL/GenBank/DDBJ whole genome shotgun (WGS) entry which is preliminary data.</text>
</comment>
<keyword evidence="4 6" id="KW-0472">Membrane</keyword>
<dbReference type="EMBL" id="SRRM01000006">
    <property type="protein sequence ID" value="TKY88963.1"/>
    <property type="molecule type" value="Genomic_DNA"/>
</dbReference>
<accession>A0A4U7KWG2</accession>
<sequence>MVAGFAHAPITKGIVIVVSISSVLISLFQLKPFVHLQLDPHIYTHHQWYRLVTQHFAFTNSSELLLALLLLYNAGVKVERTFGTFKFASFLTIVTAVYTAVQVVSLGLGSLLLSTTLAGEKEGKNPDESPFWLVQGRTPAGPWGPLWAILWQYHCIIPYLWSFQVGPFVFTDQHIQTYSLAALLAIAQLTSSLFVSSLGILASALYRSNTPLLCGLKEWRIPLRLYRILALLSRPWIGSTRLPQRSWRAEPPVRRTLQVREARLAEHNAAVANLNRSRGTVGGLGASRIASLLRRRTAGSSTVNAYSVTGLGQPGEELQSRLGPAAATVQDATRGWNDLPPPPPPPPPSDAGPRVNAPHQSSQDSSA</sequence>
<feature type="compositionally biased region" description="Polar residues" evidence="5">
    <location>
        <begin position="358"/>
        <end position="367"/>
    </location>
</feature>
<feature type="transmembrane region" description="Helical" evidence="6">
    <location>
        <begin position="151"/>
        <end position="170"/>
    </location>
</feature>
<dbReference type="PANTHER" id="PTHR43066">
    <property type="entry name" value="RHOMBOID-RELATED PROTEIN"/>
    <property type="match status" value="1"/>
</dbReference>
<feature type="transmembrane region" description="Helical" evidence="6">
    <location>
        <begin position="182"/>
        <end position="206"/>
    </location>
</feature>
<comment type="subcellular location">
    <subcellularLocation>
        <location evidence="1">Membrane</location>
        <topology evidence="1">Multi-pass membrane protein</topology>
    </subcellularLocation>
</comment>
<dbReference type="InterPro" id="IPR035952">
    <property type="entry name" value="Rhomboid-like_sf"/>
</dbReference>
<evidence type="ECO:0000256" key="6">
    <source>
        <dbReference type="SAM" id="Phobius"/>
    </source>
</evidence>
<evidence type="ECO:0000313" key="7">
    <source>
        <dbReference type="EMBL" id="TKY88963.1"/>
    </source>
</evidence>
<evidence type="ECO:0000256" key="3">
    <source>
        <dbReference type="ARBA" id="ARBA00022989"/>
    </source>
</evidence>
<dbReference type="RefSeq" id="XP_029740948.1">
    <property type="nucleotide sequence ID" value="XM_029882803.1"/>
</dbReference>
<keyword evidence="2 6" id="KW-0812">Transmembrane</keyword>
<dbReference type="GO" id="GO:0004252">
    <property type="term" value="F:serine-type endopeptidase activity"/>
    <property type="evidence" value="ECO:0007669"/>
    <property type="project" value="InterPro"/>
</dbReference>